<feature type="region of interest" description="Disordered" evidence="1">
    <location>
        <begin position="19"/>
        <end position="81"/>
    </location>
</feature>
<feature type="compositionally biased region" description="Pro residues" evidence="1">
    <location>
        <begin position="140"/>
        <end position="152"/>
    </location>
</feature>
<dbReference type="Proteomes" id="UP001314263">
    <property type="component" value="Unassembled WGS sequence"/>
</dbReference>
<reference evidence="3 4" key="1">
    <citation type="submission" date="2023-10" db="EMBL/GenBank/DDBJ databases">
        <authorList>
            <person name="Maclean D."/>
            <person name="Macfadyen A."/>
        </authorList>
    </citation>
    <scope>NUCLEOTIDE SEQUENCE [LARGE SCALE GENOMIC DNA]</scope>
</reference>
<evidence type="ECO:0000259" key="2">
    <source>
        <dbReference type="Pfam" id="PF03399"/>
    </source>
</evidence>
<evidence type="ECO:0000313" key="4">
    <source>
        <dbReference type="Proteomes" id="UP001314263"/>
    </source>
</evidence>
<gene>
    <name evidence="3" type="ORF">CVIRNUC_010713</name>
</gene>
<name>A0AAV1IJP5_9CHLO</name>
<dbReference type="GO" id="GO:0005634">
    <property type="term" value="C:nucleus"/>
    <property type="evidence" value="ECO:0007669"/>
    <property type="project" value="TreeGrafter"/>
</dbReference>
<protein>
    <recommendedName>
        <fullName evidence="2">SAC3/GANP/THP3 conserved domain-containing protein</fullName>
    </recommendedName>
</protein>
<dbReference type="Pfam" id="PF03399">
    <property type="entry name" value="SAC3_GANP"/>
    <property type="match status" value="1"/>
</dbReference>
<dbReference type="InterPro" id="IPR005062">
    <property type="entry name" value="SAC3/GANP/THP3_conserved"/>
</dbReference>
<feature type="region of interest" description="Disordered" evidence="1">
    <location>
        <begin position="126"/>
        <end position="200"/>
    </location>
</feature>
<dbReference type="InterPro" id="IPR045107">
    <property type="entry name" value="SAC3/GANP/THP3"/>
</dbReference>
<feature type="compositionally biased region" description="Pro residues" evidence="1">
    <location>
        <begin position="37"/>
        <end position="59"/>
    </location>
</feature>
<feature type="compositionally biased region" description="Low complexity" evidence="1">
    <location>
        <begin position="22"/>
        <end position="36"/>
    </location>
</feature>
<dbReference type="PANTHER" id="PTHR12436:SF4">
    <property type="entry name" value="LEUKOCYTE RECEPTOR CLUSTER MEMBER 8"/>
    <property type="match status" value="1"/>
</dbReference>
<feature type="domain" description="SAC3/GANP/THP3 conserved" evidence="2">
    <location>
        <begin position="456"/>
        <end position="660"/>
    </location>
</feature>
<dbReference type="PANTHER" id="PTHR12436">
    <property type="entry name" value="80 KDA MCM3-ASSOCIATED PROTEIN"/>
    <property type="match status" value="1"/>
</dbReference>
<evidence type="ECO:0000313" key="3">
    <source>
        <dbReference type="EMBL" id="CAK0787493.1"/>
    </source>
</evidence>
<feature type="region of interest" description="Disordered" evidence="1">
    <location>
        <begin position="337"/>
        <end position="415"/>
    </location>
</feature>
<keyword evidence="4" id="KW-1185">Reference proteome</keyword>
<dbReference type="Gene3D" id="1.25.40.990">
    <property type="match status" value="1"/>
</dbReference>
<dbReference type="AlphaFoldDB" id="A0AAV1IJP5"/>
<organism evidence="3 4">
    <name type="scientific">Coccomyxa viridis</name>
    <dbReference type="NCBI Taxonomy" id="1274662"/>
    <lineage>
        <taxon>Eukaryota</taxon>
        <taxon>Viridiplantae</taxon>
        <taxon>Chlorophyta</taxon>
        <taxon>core chlorophytes</taxon>
        <taxon>Trebouxiophyceae</taxon>
        <taxon>Trebouxiophyceae incertae sedis</taxon>
        <taxon>Coccomyxaceae</taxon>
        <taxon>Coccomyxa</taxon>
    </lineage>
</organism>
<proteinExistence type="predicted"/>
<feature type="compositionally biased region" description="Basic and acidic residues" evidence="1">
    <location>
        <begin position="383"/>
        <end position="395"/>
    </location>
</feature>
<comment type="caution">
    <text evidence="3">The sequence shown here is derived from an EMBL/GenBank/DDBJ whole genome shotgun (WGS) entry which is preliminary data.</text>
</comment>
<accession>A0AAV1IJP5</accession>
<feature type="compositionally biased region" description="Low complexity" evidence="1">
    <location>
        <begin position="174"/>
        <end position="198"/>
    </location>
</feature>
<dbReference type="EMBL" id="CAUYUE010000017">
    <property type="protein sequence ID" value="CAK0787493.1"/>
    <property type="molecule type" value="Genomic_DNA"/>
</dbReference>
<sequence length="761" mass="82279">MDHSAQALYSGYPQYSPGGVLSASAPVSQAPAAGADPPLPTEPAPPGEAPPPAPPPGAPSGPTVGTAEQNAATPQPQAYDGAQYQQYQADAWAAYYQQQQQAAAWHQYAQYQQQWPGYNGAPAHQMYQQPHSHCSLQQPAYPPASAPAPPVLAAPTPSSPSGTLQQNGSVPPWRKQVPARAAAPVAPQQQQQSSLKQPVTAGKQAGKIGFFIKPQVPKSRLGQAAAPAYVKVEDAKPAQPQPIASGSAAAASMGGQGWPVSLRRYVERAFAQKIPDEKKGALNVALKQIISDAQAKGELWTRSWETMPLPLSQAAVATTASRPAAAPASWLAQHRAAKSSSLSAKPTLETLRKNRKWSRSPERKRSKVWRRAASPDSSSSSDSDGRRFLEQEDRRRAGRAGRFGTGAAADARLSRDRVSRKDKVAALGEDIEQVDWDLFVVKGTMQELEKSYFRLTSAPDPSTVRPEPVLRRAYERLVHLLRQGAQNYFYALDQFKGMRQDCTVQHLRNDLTVNIYEAHARAALEYGDNAEYNQCQTQLDFLYRDASLPGCRAEFAAYRILYQTAHAKQGENGALLGTLRQTLHLAENSAAVSHALQVREAVFCCGYQRLFSLYEAAPNMGRALMDIAFDRFRHSALTMAVRAFKPHIQVEFLTTLLGFKACGNRGSSTADSAAVAGLSLPGCTKQDFPGRYPPQVSLPVARKACMTWLKEHGAMLVNENSPSEAAVDCKTSANTLVMPAAVAVAHGDANLAIDDFLKSLS</sequence>
<feature type="compositionally biased region" description="Low complexity" evidence="1">
    <location>
        <begin position="400"/>
        <end position="411"/>
    </location>
</feature>
<evidence type="ECO:0000256" key="1">
    <source>
        <dbReference type="SAM" id="MobiDB-lite"/>
    </source>
</evidence>
<feature type="compositionally biased region" description="Polar residues" evidence="1">
    <location>
        <begin position="126"/>
        <end position="138"/>
    </location>
</feature>
<feature type="compositionally biased region" description="Basic residues" evidence="1">
    <location>
        <begin position="353"/>
        <end position="370"/>
    </location>
</feature>